<dbReference type="STRING" id="604089.SAMN04487942_1551"/>
<dbReference type="GO" id="GO:0003677">
    <property type="term" value="F:DNA binding"/>
    <property type="evidence" value="ECO:0007669"/>
    <property type="project" value="UniProtKB-UniRule"/>
</dbReference>
<evidence type="ECO:0000259" key="3">
    <source>
        <dbReference type="PROSITE" id="PS50977"/>
    </source>
</evidence>
<reference evidence="5" key="1">
    <citation type="submission" date="2016-10" db="EMBL/GenBank/DDBJ databases">
        <authorList>
            <person name="Varghese N."/>
            <person name="Submissions S."/>
        </authorList>
    </citation>
    <scope>NUCLEOTIDE SEQUENCE [LARGE SCALE GENOMIC DNA]</scope>
    <source>
        <strain evidence="5">CGMCC 1.8704</strain>
    </source>
</reference>
<dbReference type="RefSeq" id="WP_091168642.1">
    <property type="nucleotide sequence ID" value="NZ_CBCSFM010000002.1"/>
</dbReference>
<dbReference type="Pfam" id="PF00440">
    <property type="entry name" value="TetR_N"/>
    <property type="match status" value="1"/>
</dbReference>
<evidence type="ECO:0000256" key="1">
    <source>
        <dbReference type="ARBA" id="ARBA00023125"/>
    </source>
</evidence>
<gene>
    <name evidence="4" type="ORF">SAMN04487942_1551</name>
</gene>
<evidence type="ECO:0000256" key="2">
    <source>
        <dbReference type="PROSITE-ProRule" id="PRU00335"/>
    </source>
</evidence>
<keyword evidence="5" id="KW-1185">Reference proteome</keyword>
<evidence type="ECO:0000313" key="4">
    <source>
        <dbReference type="EMBL" id="SEO00932.1"/>
    </source>
</evidence>
<dbReference type="Gene3D" id="1.10.357.10">
    <property type="entry name" value="Tetracycline Repressor, domain 2"/>
    <property type="match status" value="1"/>
</dbReference>
<dbReference type="InterPro" id="IPR050624">
    <property type="entry name" value="HTH-type_Tx_Regulator"/>
</dbReference>
<keyword evidence="1 2" id="KW-0238">DNA-binding</keyword>
<dbReference type="AlphaFoldDB" id="A0A1H8L6X1"/>
<evidence type="ECO:0000313" key="5">
    <source>
        <dbReference type="Proteomes" id="UP000198657"/>
    </source>
</evidence>
<organism evidence="4 5">
    <name type="scientific">Flavobacterium sinopsychrotolerans</name>
    <dbReference type="NCBI Taxonomy" id="604089"/>
    <lineage>
        <taxon>Bacteria</taxon>
        <taxon>Pseudomonadati</taxon>
        <taxon>Bacteroidota</taxon>
        <taxon>Flavobacteriia</taxon>
        <taxon>Flavobacteriales</taxon>
        <taxon>Flavobacteriaceae</taxon>
        <taxon>Flavobacterium</taxon>
    </lineage>
</organism>
<dbReference type="PANTHER" id="PTHR43479">
    <property type="entry name" value="ACREF/ENVCD OPERON REPRESSOR-RELATED"/>
    <property type="match status" value="1"/>
</dbReference>
<dbReference type="SUPFAM" id="SSF46689">
    <property type="entry name" value="Homeodomain-like"/>
    <property type="match status" value="1"/>
</dbReference>
<dbReference type="InterPro" id="IPR001647">
    <property type="entry name" value="HTH_TetR"/>
</dbReference>
<proteinExistence type="predicted"/>
<dbReference type="EMBL" id="FODN01000002">
    <property type="protein sequence ID" value="SEO00932.1"/>
    <property type="molecule type" value="Genomic_DNA"/>
</dbReference>
<name>A0A1H8L6X1_9FLAO</name>
<dbReference type="PROSITE" id="PS50977">
    <property type="entry name" value="HTH_TETR_2"/>
    <property type="match status" value="1"/>
</dbReference>
<accession>A0A1H8L6X1</accession>
<dbReference type="OrthoDB" id="9785164at2"/>
<dbReference type="PRINTS" id="PR00455">
    <property type="entry name" value="HTHTETR"/>
</dbReference>
<dbReference type="PANTHER" id="PTHR43479:SF11">
    <property type="entry name" value="ACREF_ENVCD OPERON REPRESSOR-RELATED"/>
    <property type="match status" value="1"/>
</dbReference>
<sequence length="179" mass="20682">MSKKKDILDAALKLFTENGARATSTKSIASEAETSEALIFRHFGTKEKLLEEIIKHGYQEATKIISNYLNNENGLEYILKIVEVPRILVDSHPDFWKMQHKIIALNSLSQKYHDIFMKPCYEKLTVAFLKLNYENPTLEAELLLIYIDGMWKHFASQQLDSKTESALTKLVQQKYRVLS</sequence>
<dbReference type="Proteomes" id="UP000198657">
    <property type="component" value="Unassembled WGS sequence"/>
</dbReference>
<protein>
    <submittedName>
        <fullName evidence="4">Transcriptional regulator, TetR family</fullName>
    </submittedName>
</protein>
<dbReference type="InterPro" id="IPR009057">
    <property type="entry name" value="Homeodomain-like_sf"/>
</dbReference>
<feature type="DNA-binding region" description="H-T-H motif" evidence="2">
    <location>
        <begin position="24"/>
        <end position="43"/>
    </location>
</feature>
<feature type="domain" description="HTH tetR-type" evidence="3">
    <location>
        <begin position="1"/>
        <end position="61"/>
    </location>
</feature>